<dbReference type="Proteomes" id="UP001619887">
    <property type="component" value="Unassembled WGS sequence"/>
</dbReference>
<accession>A0ABD2GV80</accession>
<dbReference type="Pfam" id="PF13837">
    <property type="entry name" value="Myb_DNA-bind_4"/>
    <property type="match status" value="1"/>
</dbReference>
<dbReference type="InterPro" id="IPR044822">
    <property type="entry name" value="Myb_DNA-bind_4"/>
</dbReference>
<keyword evidence="4" id="KW-1185">Reference proteome</keyword>
<organism evidence="3 4">
    <name type="scientific">Pagothenia borchgrevinki</name>
    <name type="common">Bald rockcod</name>
    <name type="synonym">Trematomus borchgrevinki</name>
    <dbReference type="NCBI Taxonomy" id="8213"/>
    <lineage>
        <taxon>Eukaryota</taxon>
        <taxon>Metazoa</taxon>
        <taxon>Chordata</taxon>
        <taxon>Craniata</taxon>
        <taxon>Vertebrata</taxon>
        <taxon>Euteleostomi</taxon>
        <taxon>Actinopterygii</taxon>
        <taxon>Neopterygii</taxon>
        <taxon>Teleostei</taxon>
        <taxon>Neoteleostei</taxon>
        <taxon>Acanthomorphata</taxon>
        <taxon>Eupercaria</taxon>
        <taxon>Perciformes</taxon>
        <taxon>Notothenioidei</taxon>
        <taxon>Nototheniidae</taxon>
        <taxon>Pagothenia</taxon>
    </lineage>
</organism>
<proteinExistence type="predicted"/>
<dbReference type="PANTHER" id="PTHR47595">
    <property type="entry name" value="HEAT SHOCK 70 KDA PROTEIN 14"/>
    <property type="match status" value="1"/>
</dbReference>
<dbReference type="Gene3D" id="1.10.10.60">
    <property type="entry name" value="Homeodomain-like"/>
    <property type="match status" value="1"/>
</dbReference>
<evidence type="ECO:0000313" key="4">
    <source>
        <dbReference type="Proteomes" id="UP001619887"/>
    </source>
</evidence>
<gene>
    <name evidence="3" type="ORF">OYC64_008217</name>
</gene>
<evidence type="ECO:0000313" key="3">
    <source>
        <dbReference type="EMBL" id="KAL3057921.1"/>
    </source>
</evidence>
<feature type="region of interest" description="Disordered" evidence="1">
    <location>
        <begin position="152"/>
        <end position="172"/>
    </location>
</feature>
<protein>
    <recommendedName>
        <fullName evidence="2">Myb/SANT-like DNA-binding domain-containing protein</fullName>
    </recommendedName>
</protein>
<feature type="domain" description="Myb/SANT-like DNA-binding" evidence="2">
    <location>
        <begin position="10"/>
        <end position="96"/>
    </location>
</feature>
<evidence type="ECO:0000259" key="2">
    <source>
        <dbReference type="Pfam" id="PF13837"/>
    </source>
</evidence>
<reference evidence="3 4" key="2">
    <citation type="journal article" date="2024" name="G3 (Bethesda)">
        <title>The genome of the cryopelagic Antarctic bald notothen, Trematomus borchgrevinki.</title>
        <authorList>
            <person name="Rayamajhi N."/>
            <person name="Rivera-Colon A.G."/>
            <person name="Minhas B.F."/>
            <person name="Cheng C.C."/>
            <person name="Catchen J.M."/>
        </authorList>
    </citation>
    <scope>NUCLEOTIDE SEQUENCE [LARGE SCALE GENOMIC DNA]</scope>
    <source>
        <strain evidence="3">AGRC-2024</strain>
    </source>
</reference>
<dbReference type="PANTHER" id="PTHR47595:SF1">
    <property type="entry name" value="MYB_SANT-LIKE DNA-BINDING DOMAIN-CONTAINING PROTEIN"/>
    <property type="match status" value="1"/>
</dbReference>
<comment type="caution">
    <text evidence="3">The sequence shown here is derived from an EMBL/GenBank/DDBJ whole genome shotgun (WGS) entry which is preliminary data.</text>
</comment>
<name>A0ABD2GV80_PAGBO</name>
<dbReference type="EMBL" id="JBIYXZ010002075">
    <property type="protein sequence ID" value="KAL3057921.1"/>
    <property type="molecule type" value="Genomic_DNA"/>
</dbReference>
<dbReference type="AlphaFoldDB" id="A0ABD2GV80"/>
<evidence type="ECO:0000256" key="1">
    <source>
        <dbReference type="SAM" id="MobiDB-lite"/>
    </source>
</evidence>
<sequence length="273" mass="30795">MTTPKRSVERWTDDDVSALLDIYADDVIQALQLKAVSNARMYERISQELAAIGIIHGAKSCRDKIKKLKQDFKKIKDHNNKSGNGRKTSKWYDRLNVLLGHRPSYLGTAHTIDSSTTRWEDAMAGELSMHNDDELGNVVFPLELEISEISPPEIHGSASSSPVPTTKCKGKRTRDDHFLDTITAMDDRRALASTENKDRHAMANKEMHDERLLHEHKAQESQDHLVKVMADSAARQVEVAALQMEQQNTFQAGLLGVLSELVKFNRPPITCRR</sequence>
<reference evidence="3 4" key="1">
    <citation type="journal article" date="2022" name="G3 (Bethesda)">
        <title>Evaluating Illumina-, Nanopore-, and PacBio-based genome assembly strategies with the bald notothen, Trematomus borchgrevinki.</title>
        <authorList>
            <person name="Rayamajhi N."/>
            <person name="Cheng C.C."/>
            <person name="Catchen J.M."/>
        </authorList>
    </citation>
    <scope>NUCLEOTIDE SEQUENCE [LARGE SCALE GENOMIC DNA]</scope>
    <source>
        <strain evidence="3">AGRC-2024</strain>
    </source>
</reference>